<dbReference type="EMBL" id="KZ852078">
    <property type="protein sequence ID" value="RDH28250.1"/>
    <property type="molecule type" value="Genomic_DNA"/>
</dbReference>
<organism evidence="1 2">
    <name type="scientific">Aspergillus welwitschiae</name>
    <dbReference type="NCBI Taxonomy" id="1341132"/>
    <lineage>
        <taxon>Eukaryota</taxon>
        <taxon>Fungi</taxon>
        <taxon>Dikarya</taxon>
        <taxon>Ascomycota</taxon>
        <taxon>Pezizomycotina</taxon>
        <taxon>Eurotiomycetes</taxon>
        <taxon>Eurotiomycetidae</taxon>
        <taxon>Eurotiales</taxon>
        <taxon>Aspergillaceae</taxon>
        <taxon>Aspergillus</taxon>
        <taxon>Aspergillus subgen. Circumdati</taxon>
    </lineage>
</organism>
<reference evidence="1 2" key="1">
    <citation type="submission" date="2018-07" db="EMBL/GenBank/DDBJ databases">
        <title>The genomes of Aspergillus section Nigri reveals drivers in fungal speciation.</title>
        <authorList>
            <consortium name="DOE Joint Genome Institute"/>
            <person name="Vesth T.C."/>
            <person name="Nybo J."/>
            <person name="Theobald S."/>
            <person name="Brandl J."/>
            <person name="Frisvad J.C."/>
            <person name="Nielsen K.F."/>
            <person name="Lyhne E.K."/>
            <person name="Kogle M.E."/>
            <person name="Kuo A."/>
            <person name="Riley R."/>
            <person name="Clum A."/>
            <person name="Nolan M."/>
            <person name="Lipzen A."/>
            <person name="Salamov A."/>
            <person name="Henrissat B."/>
            <person name="Wiebenga A."/>
            <person name="De vries R.P."/>
            <person name="Grigoriev I.V."/>
            <person name="Mortensen U.H."/>
            <person name="Andersen M.R."/>
            <person name="Baker S.E."/>
        </authorList>
    </citation>
    <scope>NUCLEOTIDE SEQUENCE [LARGE SCALE GENOMIC DNA]</scope>
    <source>
        <strain evidence="1 2">CBS 139.54b</strain>
    </source>
</reference>
<dbReference type="Proteomes" id="UP000253729">
    <property type="component" value="Unassembled WGS sequence"/>
</dbReference>
<dbReference type="AlphaFoldDB" id="A0A3F3PMS9"/>
<evidence type="ECO:0000313" key="1">
    <source>
        <dbReference type="EMBL" id="RDH28250.1"/>
    </source>
</evidence>
<accession>A0A3F3PMS9</accession>
<evidence type="ECO:0000313" key="2">
    <source>
        <dbReference type="Proteomes" id="UP000253729"/>
    </source>
</evidence>
<protein>
    <submittedName>
        <fullName evidence="1">Uncharacterized protein</fullName>
    </submittedName>
</protein>
<name>A0A3F3PMS9_9EURO</name>
<proteinExistence type="predicted"/>
<gene>
    <name evidence="1" type="ORF">BDQ94DRAFT_152395</name>
</gene>
<dbReference type="GeneID" id="38136316"/>
<dbReference type="RefSeq" id="XP_026621272.1">
    <property type="nucleotide sequence ID" value="XM_026767960.1"/>
</dbReference>
<sequence>MASMSFPISEMGGVNHVAWVKGKGKLPALLRAVMWQQKSGRPARQPSRSLIGPS</sequence>
<keyword evidence="2" id="KW-1185">Reference proteome</keyword>